<feature type="region of interest" description="Disordered" evidence="1">
    <location>
        <begin position="117"/>
        <end position="138"/>
    </location>
</feature>
<gene>
    <name evidence="3" type="ORF">QQZ08_004061</name>
</gene>
<evidence type="ECO:0000313" key="3">
    <source>
        <dbReference type="EMBL" id="KAK7429469.1"/>
    </source>
</evidence>
<proteinExistence type="predicted"/>
<dbReference type="Proteomes" id="UP001498421">
    <property type="component" value="Unassembled WGS sequence"/>
</dbReference>
<protein>
    <recommendedName>
        <fullName evidence="5">Extracellular membrane protein CFEM domain-containing protein</fullName>
    </recommendedName>
</protein>
<comment type="caution">
    <text evidence="3">The sequence shown here is derived from an EMBL/GenBank/DDBJ whole genome shotgun (WGS) entry which is preliminary data.</text>
</comment>
<keyword evidence="4" id="KW-1185">Reference proteome</keyword>
<feature type="signal peptide" evidence="2">
    <location>
        <begin position="1"/>
        <end position="19"/>
    </location>
</feature>
<evidence type="ECO:0000256" key="2">
    <source>
        <dbReference type="SAM" id="SignalP"/>
    </source>
</evidence>
<evidence type="ECO:0000256" key="1">
    <source>
        <dbReference type="SAM" id="MobiDB-lite"/>
    </source>
</evidence>
<keyword evidence="2" id="KW-0732">Signal</keyword>
<accession>A0ABR1I8W0</accession>
<feature type="chain" id="PRO_5045948108" description="Extracellular membrane protein CFEM domain-containing protein" evidence="2">
    <location>
        <begin position="20"/>
        <end position="175"/>
    </location>
</feature>
<evidence type="ECO:0000313" key="4">
    <source>
        <dbReference type="Proteomes" id="UP001498421"/>
    </source>
</evidence>
<feature type="compositionally biased region" description="Low complexity" evidence="1">
    <location>
        <begin position="123"/>
        <end position="138"/>
    </location>
</feature>
<evidence type="ECO:0008006" key="5">
    <source>
        <dbReference type="Google" id="ProtNLM"/>
    </source>
</evidence>
<reference evidence="3 4" key="1">
    <citation type="journal article" date="2025" name="Microbiol. Resour. Announc.">
        <title>Draft genome sequences for Neonectria magnoliae and Neonectria punicea, canker pathogens of Liriodendron tulipifera and Acer saccharum in West Virginia.</title>
        <authorList>
            <person name="Petronek H.M."/>
            <person name="Kasson M.T."/>
            <person name="Metheny A.M."/>
            <person name="Stauder C.M."/>
            <person name="Lovett B."/>
            <person name="Lynch S.C."/>
            <person name="Garnas J.R."/>
            <person name="Kasson L.R."/>
            <person name="Stajich J.E."/>
        </authorList>
    </citation>
    <scope>NUCLEOTIDE SEQUENCE [LARGE SCALE GENOMIC DNA]</scope>
    <source>
        <strain evidence="3 4">NRRL 64651</strain>
    </source>
</reference>
<organism evidence="3 4">
    <name type="scientific">Neonectria magnoliae</name>
    <dbReference type="NCBI Taxonomy" id="2732573"/>
    <lineage>
        <taxon>Eukaryota</taxon>
        <taxon>Fungi</taxon>
        <taxon>Dikarya</taxon>
        <taxon>Ascomycota</taxon>
        <taxon>Pezizomycotina</taxon>
        <taxon>Sordariomycetes</taxon>
        <taxon>Hypocreomycetidae</taxon>
        <taxon>Hypocreales</taxon>
        <taxon>Nectriaceae</taxon>
        <taxon>Neonectria</taxon>
    </lineage>
</organism>
<sequence>MKVSMLATILAVNVLGVSAALDTIAGYTADIPECAYSEFKKAMESENCEVSDVDSSSFECLCKHSSAIAIAVARGVNDAQCSADFAQAMGSACGVWLVYGSTASEIAKATSLLAEELNGNSPSTTSDSSATATDSSSGTATAAASSSTNLAAVPTAGSGVAGLLGGAAALAALLM</sequence>
<name>A0ABR1I8W0_9HYPO</name>
<dbReference type="EMBL" id="JAZAVK010000029">
    <property type="protein sequence ID" value="KAK7429469.1"/>
    <property type="molecule type" value="Genomic_DNA"/>
</dbReference>